<evidence type="ECO:0000313" key="1">
    <source>
        <dbReference type="EMBL" id="RCI05490.1"/>
    </source>
</evidence>
<gene>
    <name evidence="1" type="ORF">CU098_009613</name>
</gene>
<evidence type="ECO:0000313" key="2">
    <source>
        <dbReference type="Proteomes" id="UP000253551"/>
    </source>
</evidence>
<organism evidence="1 2">
    <name type="scientific">Rhizopus stolonifer</name>
    <name type="common">Rhizopus nigricans</name>
    <dbReference type="NCBI Taxonomy" id="4846"/>
    <lineage>
        <taxon>Eukaryota</taxon>
        <taxon>Fungi</taxon>
        <taxon>Fungi incertae sedis</taxon>
        <taxon>Mucoromycota</taxon>
        <taxon>Mucoromycotina</taxon>
        <taxon>Mucoromycetes</taxon>
        <taxon>Mucorales</taxon>
        <taxon>Mucorineae</taxon>
        <taxon>Rhizopodaceae</taxon>
        <taxon>Rhizopus</taxon>
    </lineage>
</organism>
<reference evidence="1 2" key="1">
    <citation type="journal article" date="2018" name="G3 (Bethesda)">
        <title>Phylogenetic and Phylogenomic Definition of Rhizopus Species.</title>
        <authorList>
            <person name="Gryganskyi A.P."/>
            <person name="Golan J."/>
            <person name="Dolatabadi S."/>
            <person name="Mondo S."/>
            <person name="Robb S."/>
            <person name="Idnurm A."/>
            <person name="Muszewska A."/>
            <person name="Steczkiewicz K."/>
            <person name="Masonjones S."/>
            <person name="Liao H.L."/>
            <person name="Gajdeczka M.T."/>
            <person name="Anike F."/>
            <person name="Vuek A."/>
            <person name="Anishchenko I.M."/>
            <person name="Voigt K."/>
            <person name="de Hoog G.S."/>
            <person name="Smith M.E."/>
            <person name="Heitman J."/>
            <person name="Vilgalys R."/>
            <person name="Stajich J.E."/>
        </authorList>
    </citation>
    <scope>NUCLEOTIDE SEQUENCE [LARGE SCALE GENOMIC DNA]</scope>
    <source>
        <strain evidence="1 2">LSU 92-RS-03</strain>
    </source>
</reference>
<sequence length="72" mass="7856">MLFATTQGACSLNTKITVGRAEKYCMRGLYYVAINGGFEKAYKNCNDCGKYCAQVTITEALIAALLISFSLE</sequence>
<proteinExistence type="predicted"/>
<dbReference type="Proteomes" id="UP000253551">
    <property type="component" value="Unassembled WGS sequence"/>
</dbReference>
<protein>
    <submittedName>
        <fullName evidence="1">Uncharacterized protein</fullName>
    </submittedName>
</protein>
<comment type="caution">
    <text evidence="1">The sequence shown here is derived from an EMBL/GenBank/DDBJ whole genome shotgun (WGS) entry which is preliminary data.</text>
</comment>
<keyword evidence="2" id="KW-1185">Reference proteome</keyword>
<dbReference type="EMBL" id="PJQM01000375">
    <property type="protein sequence ID" value="RCI05490.1"/>
    <property type="molecule type" value="Genomic_DNA"/>
</dbReference>
<name>A0A367KTP0_RHIST</name>
<dbReference type="AlphaFoldDB" id="A0A367KTP0"/>
<accession>A0A367KTP0</accession>